<dbReference type="SUPFAM" id="SSF52242">
    <property type="entry name" value="Cobalamin (vitamin B12)-binding domain"/>
    <property type="match status" value="1"/>
</dbReference>
<keyword evidence="5" id="KW-0411">Iron-sulfur</keyword>
<sequence>MVPMAKVLLINPSYEPTYGGTKGGITNPIFPTQGLATIAAVALERGHDIEIFDMSWRPYDVESIKNRVLSSKPDVVGISATTPLMNQLRDISILVKDISENIAVVGGGAHVSALPAESLKESLMDAVFVGEADYSFSNYLDASDPANVKGIYYRNGDQILSTERESLIQNLDDLPMPAWHLYNPEDY</sequence>
<dbReference type="GO" id="GO:0046872">
    <property type="term" value="F:metal ion binding"/>
    <property type="evidence" value="ECO:0007669"/>
    <property type="project" value="UniProtKB-KW"/>
</dbReference>
<dbReference type="GO" id="GO:0031419">
    <property type="term" value="F:cobalamin binding"/>
    <property type="evidence" value="ECO:0007669"/>
    <property type="project" value="InterPro"/>
</dbReference>
<gene>
    <name evidence="7" type="ORF">METZ01_LOCUS406136</name>
</gene>
<evidence type="ECO:0000259" key="6">
    <source>
        <dbReference type="PROSITE" id="PS51332"/>
    </source>
</evidence>
<dbReference type="EMBL" id="UINC01156710">
    <property type="protein sequence ID" value="SVD53282.1"/>
    <property type="molecule type" value="Genomic_DNA"/>
</dbReference>
<accession>A0A382W393</accession>
<evidence type="ECO:0000256" key="4">
    <source>
        <dbReference type="ARBA" id="ARBA00023004"/>
    </source>
</evidence>
<proteinExistence type="predicted"/>
<keyword evidence="2" id="KW-0949">S-adenosyl-L-methionine</keyword>
<reference evidence="7" key="1">
    <citation type="submission" date="2018-05" db="EMBL/GenBank/DDBJ databases">
        <authorList>
            <person name="Lanie J.A."/>
            <person name="Ng W.-L."/>
            <person name="Kazmierczak K.M."/>
            <person name="Andrzejewski T.M."/>
            <person name="Davidsen T.M."/>
            <person name="Wayne K.J."/>
            <person name="Tettelin H."/>
            <person name="Glass J.I."/>
            <person name="Rusch D."/>
            <person name="Podicherti R."/>
            <person name="Tsui H.-C.T."/>
            <person name="Winkler M.E."/>
        </authorList>
    </citation>
    <scope>NUCLEOTIDE SEQUENCE</scope>
</reference>
<dbReference type="PANTHER" id="PTHR43409">
    <property type="entry name" value="ANAEROBIC MAGNESIUM-PROTOPORPHYRIN IX MONOMETHYL ESTER CYCLASE-RELATED"/>
    <property type="match status" value="1"/>
</dbReference>
<dbReference type="PANTHER" id="PTHR43409:SF7">
    <property type="entry name" value="BLL1977 PROTEIN"/>
    <property type="match status" value="1"/>
</dbReference>
<evidence type="ECO:0000256" key="5">
    <source>
        <dbReference type="ARBA" id="ARBA00023014"/>
    </source>
</evidence>
<comment type="cofactor">
    <cofactor evidence="1">
        <name>[4Fe-4S] cluster</name>
        <dbReference type="ChEBI" id="CHEBI:49883"/>
    </cofactor>
</comment>
<feature type="domain" description="B12-binding" evidence="6">
    <location>
        <begin position="15"/>
        <end position="150"/>
    </location>
</feature>
<dbReference type="InterPro" id="IPR051198">
    <property type="entry name" value="BchE-like"/>
</dbReference>
<evidence type="ECO:0000256" key="2">
    <source>
        <dbReference type="ARBA" id="ARBA00022691"/>
    </source>
</evidence>
<name>A0A382W393_9ZZZZ</name>
<keyword evidence="3" id="KW-0479">Metal-binding</keyword>
<protein>
    <recommendedName>
        <fullName evidence="6">B12-binding domain-containing protein</fullName>
    </recommendedName>
</protein>
<keyword evidence="4" id="KW-0408">Iron</keyword>
<feature type="non-terminal residue" evidence="7">
    <location>
        <position position="187"/>
    </location>
</feature>
<evidence type="ECO:0000256" key="3">
    <source>
        <dbReference type="ARBA" id="ARBA00022723"/>
    </source>
</evidence>
<dbReference type="PROSITE" id="PS51332">
    <property type="entry name" value="B12_BINDING"/>
    <property type="match status" value="1"/>
</dbReference>
<dbReference type="Pfam" id="PF02310">
    <property type="entry name" value="B12-binding"/>
    <property type="match status" value="1"/>
</dbReference>
<dbReference type="InterPro" id="IPR036724">
    <property type="entry name" value="Cobalamin-bd_sf"/>
</dbReference>
<dbReference type="CDD" id="cd02068">
    <property type="entry name" value="radical_SAM_B12_BD"/>
    <property type="match status" value="1"/>
</dbReference>
<dbReference type="Gene3D" id="3.40.50.280">
    <property type="entry name" value="Cobalamin-binding domain"/>
    <property type="match status" value="1"/>
</dbReference>
<dbReference type="InterPro" id="IPR006158">
    <property type="entry name" value="Cobalamin-bd"/>
</dbReference>
<evidence type="ECO:0000256" key="1">
    <source>
        <dbReference type="ARBA" id="ARBA00001966"/>
    </source>
</evidence>
<evidence type="ECO:0000313" key="7">
    <source>
        <dbReference type="EMBL" id="SVD53282.1"/>
    </source>
</evidence>
<dbReference type="GO" id="GO:0051536">
    <property type="term" value="F:iron-sulfur cluster binding"/>
    <property type="evidence" value="ECO:0007669"/>
    <property type="project" value="UniProtKB-KW"/>
</dbReference>
<organism evidence="7">
    <name type="scientific">marine metagenome</name>
    <dbReference type="NCBI Taxonomy" id="408172"/>
    <lineage>
        <taxon>unclassified sequences</taxon>
        <taxon>metagenomes</taxon>
        <taxon>ecological metagenomes</taxon>
    </lineage>
</organism>
<dbReference type="AlphaFoldDB" id="A0A382W393"/>